<gene>
    <name evidence="2" type="ORF">AUR64_03290</name>
</gene>
<protein>
    <submittedName>
        <fullName evidence="2">Uncharacterized protein</fullName>
    </submittedName>
</protein>
<comment type="caution">
    <text evidence="2">The sequence shown here is derived from an EMBL/GenBank/DDBJ whole genome shotgun (WGS) entry which is preliminary data.</text>
</comment>
<proteinExistence type="predicted"/>
<evidence type="ECO:0000256" key="1">
    <source>
        <dbReference type="SAM" id="MobiDB-lite"/>
    </source>
</evidence>
<evidence type="ECO:0000313" key="2">
    <source>
        <dbReference type="EMBL" id="KTG11538.1"/>
    </source>
</evidence>
<keyword evidence="3" id="KW-1185">Reference proteome</keyword>
<evidence type="ECO:0000313" key="3">
    <source>
        <dbReference type="Proteomes" id="UP000054387"/>
    </source>
</evidence>
<reference evidence="2 3" key="1">
    <citation type="submission" date="2015-12" db="EMBL/GenBank/DDBJ databases">
        <title>Haloprofundus marisrubri gen. nov., sp. nov., an extremely halophilic archaeon isolated from the Discovery deep brine-seawater interface in the Red Sea.</title>
        <authorList>
            <person name="Zhang G."/>
            <person name="Stingl U."/>
            <person name="Rashid M."/>
        </authorList>
    </citation>
    <scope>NUCLEOTIDE SEQUENCE [LARGE SCALE GENOMIC DNA]</scope>
    <source>
        <strain evidence="2 3">SB9</strain>
    </source>
</reference>
<dbReference type="Proteomes" id="UP000054387">
    <property type="component" value="Unassembled WGS sequence"/>
</dbReference>
<accession>A0A0W1RDR3</accession>
<feature type="region of interest" description="Disordered" evidence="1">
    <location>
        <begin position="1"/>
        <end position="26"/>
    </location>
</feature>
<organism evidence="2 3">
    <name type="scientific">Haloprofundus marisrubri</name>
    <dbReference type="NCBI Taxonomy" id="1514971"/>
    <lineage>
        <taxon>Archaea</taxon>
        <taxon>Methanobacteriati</taxon>
        <taxon>Methanobacteriota</taxon>
        <taxon>Stenosarchaea group</taxon>
        <taxon>Halobacteria</taxon>
        <taxon>Halobacteriales</taxon>
        <taxon>Haloferacaceae</taxon>
        <taxon>Haloprofundus</taxon>
    </lineage>
</organism>
<feature type="region of interest" description="Disordered" evidence="1">
    <location>
        <begin position="133"/>
        <end position="156"/>
    </location>
</feature>
<sequence>MRLRNPDVAPALIESGPETTDGQPANDSWAPILVTDTETAASLEFAAVEGVERAEQFLEETDFDSETLYVEQHPIRECYEQQLCWVRWTESSIETAYSRGYRDADIACETDAYDVVAQLVRLPVVFDVDELRSHGSRTQSGPCRPPTTPENPEEEE</sequence>
<dbReference type="AlphaFoldDB" id="A0A0W1RDR3"/>
<feature type="compositionally biased region" description="Polar residues" evidence="1">
    <location>
        <begin position="17"/>
        <end position="26"/>
    </location>
</feature>
<name>A0A0W1RDR3_9EURY</name>
<dbReference type="EMBL" id="LOPU01000003">
    <property type="protein sequence ID" value="KTG11538.1"/>
    <property type="molecule type" value="Genomic_DNA"/>
</dbReference>